<name>A0A0F9E6W8_9ZZZZ</name>
<proteinExistence type="predicted"/>
<reference evidence="1" key="1">
    <citation type="journal article" date="2015" name="Nature">
        <title>Complex archaea that bridge the gap between prokaryotes and eukaryotes.</title>
        <authorList>
            <person name="Spang A."/>
            <person name="Saw J.H."/>
            <person name="Jorgensen S.L."/>
            <person name="Zaremba-Niedzwiedzka K."/>
            <person name="Martijn J."/>
            <person name="Lind A.E."/>
            <person name="van Eijk R."/>
            <person name="Schleper C."/>
            <person name="Guy L."/>
            <person name="Ettema T.J."/>
        </authorList>
    </citation>
    <scope>NUCLEOTIDE SEQUENCE</scope>
</reference>
<gene>
    <name evidence="1" type="ORF">LCGC14_2462260</name>
</gene>
<dbReference type="EMBL" id="LAZR01038361">
    <property type="protein sequence ID" value="KKL19758.1"/>
    <property type="molecule type" value="Genomic_DNA"/>
</dbReference>
<sequence>MEITAKMLAKALWETGPRSSDQPEKFDDLDEQKQRWHSQSAKAILQHLTDQRPDAIQYKEPGEAEQQFQDARTAIVLLRDYFQTGHGKICECNNCTAIGVLFKIYYPGAQAVNSVLI</sequence>
<protein>
    <submittedName>
        <fullName evidence="1">Uncharacterized protein</fullName>
    </submittedName>
</protein>
<comment type="caution">
    <text evidence="1">The sequence shown here is derived from an EMBL/GenBank/DDBJ whole genome shotgun (WGS) entry which is preliminary data.</text>
</comment>
<evidence type="ECO:0000313" key="1">
    <source>
        <dbReference type="EMBL" id="KKL19758.1"/>
    </source>
</evidence>
<accession>A0A0F9E6W8</accession>
<organism evidence="1">
    <name type="scientific">marine sediment metagenome</name>
    <dbReference type="NCBI Taxonomy" id="412755"/>
    <lineage>
        <taxon>unclassified sequences</taxon>
        <taxon>metagenomes</taxon>
        <taxon>ecological metagenomes</taxon>
    </lineage>
</organism>
<dbReference type="AlphaFoldDB" id="A0A0F9E6W8"/>